<evidence type="ECO:0000256" key="2">
    <source>
        <dbReference type="ARBA" id="ARBA00004496"/>
    </source>
</evidence>
<dbReference type="OrthoDB" id="166907at2759"/>
<reference evidence="10 11" key="1">
    <citation type="submission" date="2015-07" db="EMBL/GenBank/DDBJ databases">
        <title>Emmonsia species relationships and genome sequence.</title>
        <authorList>
            <person name="Cuomo C.A."/>
            <person name="Schwartz I.S."/>
            <person name="Kenyon C."/>
            <person name="de Hoog G.S."/>
            <person name="Govender N.P."/>
            <person name="Botha A."/>
            <person name="Moreno L."/>
            <person name="de Vries M."/>
            <person name="Munoz J.F."/>
            <person name="Stielow J.B."/>
        </authorList>
    </citation>
    <scope>NUCLEOTIDE SEQUENCE [LARGE SCALE GENOMIC DNA]</scope>
    <source>
        <strain evidence="10 11">CBS 136260</strain>
    </source>
</reference>
<keyword evidence="6" id="KW-0963">Cytoplasm</keyword>
<evidence type="ECO:0000256" key="4">
    <source>
        <dbReference type="ARBA" id="ARBA00009567"/>
    </source>
</evidence>
<dbReference type="GO" id="GO:0005829">
    <property type="term" value="C:cytosol"/>
    <property type="evidence" value="ECO:0007669"/>
    <property type="project" value="TreeGrafter"/>
</dbReference>
<dbReference type="STRING" id="1658172.A0A1B7NV54"/>
<dbReference type="GO" id="GO:0005634">
    <property type="term" value="C:nucleus"/>
    <property type="evidence" value="ECO:0007669"/>
    <property type="project" value="UniProtKB-SubCell"/>
</dbReference>
<evidence type="ECO:0000256" key="6">
    <source>
        <dbReference type="ARBA" id="ARBA00022490"/>
    </source>
</evidence>
<keyword evidence="11" id="KW-1185">Reference proteome</keyword>
<dbReference type="PANTHER" id="PTHR15641:SF1">
    <property type="entry name" value="ELONGATOR COMPLEX PROTEIN 5"/>
    <property type="match status" value="1"/>
</dbReference>
<keyword evidence="7" id="KW-0819">tRNA processing</keyword>
<dbReference type="UniPathway" id="UPA00988"/>
<protein>
    <recommendedName>
        <fullName evidence="5">Elongator complex protein 5</fullName>
    </recommendedName>
</protein>
<dbReference type="AlphaFoldDB" id="A0A1B7NV54"/>
<dbReference type="Pfam" id="PF10483">
    <property type="entry name" value="Elong_Iki1"/>
    <property type="match status" value="1"/>
</dbReference>
<accession>A0A1B7NV54</accession>
<dbReference type="GO" id="GO:0000049">
    <property type="term" value="F:tRNA binding"/>
    <property type="evidence" value="ECO:0007669"/>
    <property type="project" value="TreeGrafter"/>
</dbReference>
<dbReference type="InterPro" id="IPR027417">
    <property type="entry name" value="P-loop_NTPase"/>
</dbReference>
<evidence type="ECO:0000256" key="3">
    <source>
        <dbReference type="ARBA" id="ARBA00005043"/>
    </source>
</evidence>
<dbReference type="PANTHER" id="PTHR15641">
    <property type="entry name" value="ELONGATOR COMPLEX PROTEIN 5"/>
    <property type="match status" value="1"/>
</dbReference>
<evidence type="ECO:0000256" key="5">
    <source>
        <dbReference type="ARBA" id="ARBA00020264"/>
    </source>
</evidence>
<keyword evidence="8" id="KW-0539">Nucleus</keyword>
<comment type="subcellular location">
    <subcellularLocation>
        <location evidence="2">Cytoplasm</location>
    </subcellularLocation>
    <subcellularLocation>
        <location evidence="1">Nucleus</location>
    </subcellularLocation>
</comment>
<evidence type="ECO:0000313" key="10">
    <source>
        <dbReference type="EMBL" id="OAX80527.1"/>
    </source>
</evidence>
<sequence length="366" mass="41009">MAPPNASHRRTHNLLLISKLLNLRDSASPLTLLLDSLEQPATPLVREYIRRAKLSKLHVIFVSFETLIRPDGVDTFILARRKGLSDIAKEVISSTSLPPQPSTVTASNNPIARRSLVIIDSVNPMISRKRDEDSQVNIATYLSSLLGPPPSSPQSHPSTSLVVIYHQDIPTCPQRQLPYAPSPLSLLTYLATTILTVHSMSHILAEKAARDRSQVAPVFGLAEEADGVIIGRRMGYGKSTDEEEDDGKGVVIEMEHRRKSGRGVMEWYFLPPAAKIHMQQVKEVVMLLDDHPLYRREEEQQEGAEKEGWEPESTFELGLTERQRREREGVVLPYFDSQKGEGPGEGGRILYDMGEEDDFDEEEDEI</sequence>
<evidence type="ECO:0000313" key="11">
    <source>
        <dbReference type="Proteomes" id="UP000091918"/>
    </source>
</evidence>
<organism evidence="10 11">
    <name type="scientific">Emergomyces africanus</name>
    <dbReference type="NCBI Taxonomy" id="1955775"/>
    <lineage>
        <taxon>Eukaryota</taxon>
        <taxon>Fungi</taxon>
        <taxon>Dikarya</taxon>
        <taxon>Ascomycota</taxon>
        <taxon>Pezizomycotina</taxon>
        <taxon>Eurotiomycetes</taxon>
        <taxon>Eurotiomycetidae</taxon>
        <taxon>Onygenales</taxon>
        <taxon>Ajellomycetaceae</taxon>
        <taxon>Emergomyces</taxon>
    </lineage>
</organism>
<gene>
    <name evidence="10" type="ORF">ACJ72_05140</name>
</gene>
<evidence type="ECO:0000256" key="7">
    <source>
        <dbReference type="ARBA" id="ARBA00022694"/>
    </source>
</evidence>
<proteinExistence type="inferred from homology"/>
<evidence type="ECO:0000256" key="8">
    <source>
        <dbReference type="ARBA" id="ARBA00023242"/>
    </source>
</evidence>
<dbReference type="GO" id="GO:0002098">
    <property type="term" value="P:tRNA wobble uridine modification"/>
    <property type="evidence" value="ECO:0007669"/>
    <property type="project" value="InterPro"/>
</dbReference>
<dbReference type="Proteomes" id="UP000091918">
    <property type="component" value="Unassembled WGS sequence"/>
</dbReference>
<dbReference type="EMBL" id="LGUA01000681">
    <property type="protein sequence ID" value="OAX80527.1"/>
    <property type="molecule type" value="Genomic_DNA"/>
</dbReference>
<name>A0A1B7NV54_9EURO</name>
<feature type="compositionally biased region" description="Basic and acidic residues" evidence="9">
    <location>
        <begin position="297"/>
        <end position="309"/>
    </location>
</feature>
<feature type="region of interest" description="Disordered" evidence="9">
    <location>
        <begin position="297"/>
        <end position="366"/>
    </location>
</feature>
<comment type="caution">
    <text evidence="10">The sequence shown here is derived from an EMBL/GenBank/DDBJ whole genome shotgun (WGS) entry which is preliminary data.</text>
</comment>
<dbReference type="Gene3D" id="3.40.50.300">
    <property type="entry name" value="P-loop containing nucleotide triphosphate hydrolases"/>
    <property type="match status" value="1"/>
</dbReference>
<comment type="similarity">
    <text evidence="4">Belongs to the ELP5 family.</text>
</comment>
<dbReference type="CDD" id="cd19496">
    <property type="entry name" value="Elp5"/>
    <property type="match status" value="1"/>
</dbReference>
<evidence type="ECO:0000256" key="1">
    <source>
        <dbReference type="ARBA" id="ARBA00004123"/>
    </source>
</evidence>
<dbReference type="InterPro" id="IPR019519">
    <property type="entry name" value="Elp5"/>
</dbReference>
<feature type="compositionally biased region" description="Basic and acidic residues" evidence="9">
    <location>
        <begin position="319"/>
        <end position="329"/>
    </location>
</feature>
<dbReference type="GO" id="GO:0033588">
    <property type="term" value="C:elongator holoenzyme complex"/>
    <property type="evidence" value="ECO:0007669"/>
    <property type="project" value="InterPro"/>
</dbReference>
<comment type="pathway">
    <text evidence="3">tRNA modification; 5-methoxycarbonylmethyl-2-thiouridine-tRNA biosynthesis.</text>
</comment>
<evidence type="ECO:0000256" key="9">
    <source>
        <dbReference type="SAM" id="MobiDB-lite"/>
    </source>
</evidence>
<feature type="compositionally biased region" description="Acidic residues" evidence="9">
    <location>
        <begin position="353"/>
        <end position="366"/>
    </location>
</feature>